<accession>A0AAD7A3A2</accession>
<protein>
    <recommendedName>
        <fullName evidence="4">Secreted protein</fullName>
    </recommendedName>
</protein>
<comment type="caution">
    <text evidence="2">The sequence shown here is derived from an EMBL/GenBank/DDBJ whole genome shotgun (WGS) entry which is preliminary data.</text>
</comment>
<dbReference type="EMBL" id="JARIHO010000017">
    <property type="protein sequence ID" value="KAJ7348666.1"/>
    <property type="molecule type" value="Genomic_DNA"/>
</dbReference>
<dbReference type="Proteomes" id="UP001218218">
    <property type="component" value="Unassembled WGS sequence"/>
</dbReference>
<organism evidence="2 3">
    <name type="scientific">Mycena albidolilacea</name>
    <dbReference type="NCBI Taxonomy" id="1033008"/>
    <lineage>
        <taxon>Eukaryota</taxon>
        <taxon>Fungi</taxon>
        <taxon>Dikarya</taxon>
        <taxon>Basidiomycota</taxon>
        <taxon>Agaricomycotina</taxon>
        <taxon>Agaricomycetes</taxon>
        <taxon>Agaricomycetidae</taxon>
        <taxon>Agaricales</taxon>
        <taxon>Marasmiineae</taxon>
        <taxon>Mycenaceae</taxon>
        <taxon>Mycena</taxon>
    </lineage>
</organism>
<feature type="non-terminal residue" evidence="2">
    <location>
        <position position="1"/>
    </location>
</feature>
<keyword evidence="3" id="KW-1185">Reference proteome</keyword>
<evidence type="ECO:0000256" key="1">
    <source>
        <dbReference type="SAM" id="SignalP"/>
    </source>
</evidence>
<dbReference type="AlphaFoldDB" id="A0AAD7A3A2"/>
<gene>
    <name evidence="2" type="ORF">DFH08DRAFT_866299</name>
</gene>
<sequence>MHNGVAALLVAPFWLHWQHVTNDKPFSATLTYCSLIVPKCIGLDRTTWVKLQYFWEFIPSTRDFFKNDSEVNPGL</sequence>
<feature type="signal peptide" evidence="1">
    <location>
        <begin position="1"/>
        <end position="22"/>
    </location>
</feature>
<feature type="chain" id="PRO_5042200597" description="Secreted protein" evidence="1">
    <location>
        <begin position="23"/>
        <end position="75"/>
    </location>
</feature>
<proteinExistence type="predicted"/>
<name>A0AAD7A3A2_9AGAR</name>
<evidence type="ECO:0000313" key="3">
    <source>
        <dbReference type="Proteomes" id="UP001218218"/>
    </source>
</evidence>
<evidence type="ECO:0000313" key="2">
    <source>
        <dbReference type="EMBL" id="KAJ7348666.1"/>
    </source>
</evidence>
<keyword evidence="1" id="KW-0732">Signal</keyword>
<reference evidence="2" key="1">
    <citation type="submission" date="2023-03" db="EMBL/GenBank/DDBJ databases">
        <title>Massive genome expansion in bonnet fungi (Mycena s.s.) driven by repeated elements and novel gene families across ecological guilds.</title>
        <authorList>
            <consortium name="Lawrence Berkeley National Laboratory"/>
            <person name="Harder C.B."/>
            <person name="Miyauchi S."/>
            <person name="Viragh M."/>
            <person name="Kuo A."/>
            <person name="Thoen E."/>
            <person name="Andreopoulos B."/>
            <person name="Lu D."/>
            <person name="Skrede I."/>
            <person name="Drula E."/>
            <person name="Henrissat B."/>
            <person name="Morin E."/>
            <person name="Kohler A."/>
            <person name="Barry K."/>
            <person name="LaButti K."/>
            <person name="Morin E."/>
            <person name="Salamov A."/>
            <person name="Lipzen A."/>
            <person name="Mereny Z."/>
            <person name="Hegedus B."/>
            <person name="Baldrian P."/>
            <person name="Stursova M."/>
            <person name="Weitz H."/>
            <person name="Taylor A."/>
            <person name="Grigoriev I.V."/>
            <person name="Nagy L.G."/>
            <person name="Martin F."/>
            <person name="Kauserud H."/>
        </authorList>
    </citation>
    <scope>NUCLEOTIDE SEQUENCE</scope>
    <source>
        <strain evidence="2">CBHHK002</strain>
    </source>
</reference>
<evidence type="ECO:0008006" key="4">
    <source>
        <dbReference type="Google" id="ProtNLM"/>
    </source>
</evidence>